<keyword evidence="8" id="KW-1185">Reference proteome</keyword>
<feature type="compositionally biased region" description="Basic and acidic residues" evidence="5">
    <location>
        <begin position="133"/>
        <end position="148"/>
    </location>
</feature>
<dbReference type="SMART" id="SM00132">
    <property type="entry name" value="LIM"/>
    <property type="match status" value="1"/>
</dbReference>
<dbReference type="Pfam" id="PF00412">
    <property type="entry name" value="LIM"/>
    <property type="match status" value="1"/>
</dbReference>
<feature type="compositionally biased region" description="Polar residues" evidence="5">
    <location>
        <begin position="315"/>
        <end position="336"/>
    </location>
</feature>
<dbReference type="FunFam" id="2.10.110.10:FF:000002">
    <property type="entry name" value="LIM domain and actin-binding 1"/>
    <property type="match status" value="1"/>
</dbReference>
<dbReference type="EMBL" id="JAGXEW010000053">
    <property type="protein sequence ID" value="KAK1151250.1"/>
    <property type="molecule type" value="Genomic_DNA"/>
</dbReference>
<feature type="compositionally biased region" description="Basic and acidic residues" evidence="5">
    <location>
        <begin position="597"/>
        <end position="610"/>
    </location>
</feature>
<proteinExistence type="predicted"/>
<dbReference type="InterPro" id="IPR028740">
    <property type="entry name" value="EPLIN_Lim_dom"/>
</dbReference>
<feature type="compositionally biased region" description="Basic and acidic residues" evidence="5">
    <location>
        <begin position="41"/>
        <end position="55"/>
    </location>
</feature>
<gene>
    <name evidence="7" type="primary">LIMA1</name>
    <name evidence="7" type="ORF">AOXY_G32817</name>
</gene>
<feature type="region of interest" description="Disordered" evidence="5">
    <location>
        <begin position="429"/>
        <end position="451"/>
    </location>
</feature>
<evidence type="ECO:0000256" key="4">
    <source>
        <dbReference type="PROSITE-ProRule" id="PRU00125"/>
    </source>
</evidence>
<evidence type="ECO:0000256" key="3">
    <source>
        <dbReference type="ARBA" id="ARBA00023038"/>
    </source>
</evidence>
<name>A0AAD8CIA1_ACIOX</name>
<dbReference type="SUPFAM" id="SSF57716">
    <property type="entry name" value="Glucocorticoid receptor-like (DNA-binding domain)"/>
    <property type="match status" value="2"/>
</dbReference>
<comment type="caution">
    <text evidence="7">The sequence shown here is derived from an EMBL/GenBank/DDBJ whole genome shotgun (WGS) entry which is preliminary data.</text>
</comment>
<dbReference type="CDD" id="cd09485">
    <property type="entry name" value="LIM_Eplin_alpha_beta"/>
    <property type="match status" value="1"/>
</dbReference>
<feature type="compositionally biased region" description="Basic and acidic residues" evidence="5">
    <location>
        <begin position="560"/>
        <end position="578"/>
    </location>
</feature>
<dbReference type="AlphaFoldDB" id="A0AAD8CIA1"/>
<evidence type="ECO:0000256" key="2">
    <source>
        <dbReference type="ARBA" id="ARBA00022833"/>
    </source>
</evidence>
<evidence type="ECO:0000313" key="8">
    <source>
        <dbReference type="Proteomes" id="UP001230051"/>
    </source>
</evidence>
<feature type="region of interest" description="Disordered" evidence="5">
    <location>
        <begin position="41"/>
        <end position="157"/>
    </location>
</feature>
<evidence type="ECO:0000256" key="1">
    <source>
        <dbReference type="ARBA" id="ARBA00022723"/>
    </source>
</evidence>
<dbReference type="PROSITE" id="PS50023">
    <property type="entry name" value="LIM_DOMAIN_2"/>
    <property type="match status" value="1"/>
</dbReference>
<feature type="compositionally biased region" description="Basic and acidic residues" evidence="5">
    <location>
        <begin position="429"/>
        <end position="439"/>
    </location>
</feature>
<feature type="region of interest" description="Disordered" evidence="5">
    <location>
        <begin position="469"/>
        <end position="708"/>
    </location>
</feature>
<evidence type="ECO:0000256" key="5">
    <source>
        <dbReference type="SAM" id="MobiDB-lite"/>
    </source>
</evidence>
<dbReference type="PROSITE" id="PS00478">
    <property type="entry name" value="LIM_DOMAIN_1"/>
    <property type="match status" value="1"/>
</dbReference>
<keyword evidence="3 4" id="KW-0440">LIM domain</keyword>
<feature type="compositionally biased region" description="Polar residues" evidence="5">
    <location>
        <begin position="279"/>
        <end position="305"/>
    </location>
</feature>
<feature type="region of interest" description="Disordered" evidence="5">
    <location>
        <begin position="268"/>
        <end position="336"/>
    </location>
</feature>
<keyword evidence="1 4" id="KW-0479">Metal-binding</keyword>
<protein>
    <submittedName>
        <fullName evidence="7">LIM domain and actin-binding protein 1-like isoform X2</fullName>
    </submittedName>
</protein>
<feature type="domain" description="LIM zinc-binding" evidence="6">
    <location>
        <begin position="350"/>
        <end position="410"/>
    </location>
</feature>
<dbReference type="PANTHER" id="PTHR24206">
    <property type="entry name" value="OS06G0237300 PROTEIN"/>
    <property type="match status" value="1"/>
</dbReference>
<dbReference type="InterPro" id="IPR001781">
    <property type="entry name" value="Znf_LIM"/>
</dbReference>
<feature type="compositionally biased region" description="Basic and acidic residues" evidence="5">
    <location>
        <begin position="529"/>
        <end position="549"/>
    </location>
</feature>
<evidence type="ECO:0000259" key="6">
    <source>
        <dbReference type="PROSITE" id="PS50023"/>
    </source>
</evidence>
<accession>A0AAD8CIA1</accession>
<reference evidence="7" key="1">
    <citation type="submission" date="2022-02" db="EMBL/GenBank/DDBJ databases">
        <title>Atlantic sturgeon de novo genome assembly.</title>
        <authorList>
            <person name="Stock M."/>
            <person name="Klopp C."/>
            <person name="Guiguen Y."/>
            <person name="Cabau C."/>
            <person name="Parinello H."/>
            <person name="Santidrian Yebra-Pimentel E."/>
            <person name="Kuhl H."/>
            <person name="Dirks R.P."/>
            <person name="Guessner J."/>
            <person name="Wuertz S."/>
            <person name="Du K."/>
            <person name="Schartl M."/>
        </authorList>
    </citation>
    <scope>NUCLEOTIDE SEQUENCE</scope>
    <source>
        <strain evidence="7">STURGEONOMICS-FGT-2020</strain>
        <tissue evidence="7">Whole blood</tissue>
    </source>
</reference>
<organism evidence="7 8">
    <name type="scientific">Acipenser oxyrinchus oxyrinchus</name>
    <dbReference type="NCBI Taxonomy" id="40147"/>
    <lineage>
        <taxon>Eukaryota</taxon>
        <taxon>Metazoa</taxon>
        <taxon>Chordata</taxon>
        <taxon>Craniata</taxon>
        <taxon>Vertebrata</taxon>
        <taxon>Euteleostomi</taxon>
        <taxon>Actinopterygii</taxon>
        <taxon>Chondrostei</taxon>
        <taxon>Acipenseriformes</taxon>
        <taxon>Acipenseridae</taxon>
        <taxon>Acipenser</taxon>
    </lineage>
</organism>
<sequence>MEASPFNRRQWASQSLRITASELSLTKGKTSAIAERFSKYQKAAEEASTEKRRANPENLTRSFRRGNLSVLKKRWETTPSTDPQPSPVPRQRLPSTVSPTGAKPDPLAQTDQNRVGRARSPGSAPSARFQFSAEREEGMERPMSREGEAAPASPVRIEKSSVQLSSLKMMFEKGDSSQAKVSREPGRMGVTGWISENSASEENHMDHRKRGQLGLGCAGSSQEKHVDLHESKPLKDRMAKYQAAADAVSTQSNDLAPADLEMKLHKVEQKENVPPSHLESPTSTEGSQVPVTENHQLSRTSSTADSTRKVESDPESGNLSGSGTKSPMSSNHLDNSVSRPIKKFQLPARETCVACMKTVYPLEKLAANQQVYHSSCFRCSHCNSKLSLGNYASLHGTVYCKPHFNQLFKAKGNYDEGFGHKPHKDLWASKSEGEEHQRPELAPADKQQSPLVEDSPIAKVNVLAASIESKSSTAGPAAEKPLETKRLKIAWPPQPQGERAEGPAVEAGTARPFRAKWPPEDEVQGQGENQERSELQKLRRSASLKERCRPFTVAHSPVRAPREPREPVRAKEEWRRKEEEEEEEEEERTGAQTPELKQTKRDSPAERVQVEAKAAPPVEATGDRVLNGDSPSPSPTPSSDSEGCPIQAEESQPSPARSPAVEKEDLKPSTLALEQGDRTPEVLPSHGNRKSQDVGFWEGDGEEAEDLSVEELIKRNRYYEEEED</sequence>
<evidence type="ECO:0000313" key="7">
    <source>
        <dbReference type="EMBL" id="KAK1151250.1"/>
    </source>
</evidence>
<dbReference type="GO" id="GO:0046872">
    <property type="term" value="F:metal ion binding"/>
    <property type="evidence" value="ECO:0007669"/>
    <property type="project" value="UniProtKB-KW"/>
</dbReference>
<dbReference type="Gene3D" id="2.10.110.10">
    <property type="entry name" value="Cysteine Rich Protein"/>
    <property type="match status" value="1"/>
</dbReference>
<dbReference type="Proteomes" id="UP001230051">
    <property type="component" value="Unassembled WGS sequence"/>
</dbReference>
<keyword evidence="2 4" id="KW-0862">Zinc</keyword>
<feature type="compositionally biased region" description="Acidic residues" evidence="5">
    <location>
        <begin position="699"/>
        <end position="708"/>
    </location>
</feature>